<comment type="caution">
    <text evidence="2">The sequence shown here is derived from an EMBL/GenBank/DDBJ whole genome shotgun (WGS) entry which is preliminary data.</text>
</comment>
<dbReference type="Proteomes" id="UP001333110">
    <property type="component" value="Unassembled WGS sequence"/>
</dbReference>
<feature type="region of interest" description="Disordered" evidence="1">
    <location>
        <begin position="91"/>
        <end position="140"/>
    </location>
</feature>
<proteinExistence type="predicted"/>
<keyword evidence="3" id="KW-1185">Reference proteome</keyword>
<protein>
    <submittedName>
        <fullName evidence="2">Uncharacterized protein</fullName>
    </submittedName>
</protein>
<evidence type="ECO:0000256" key="1">
    <source>
        <dbReference type="SAM" id="MobiDB-lite"/>
    </source>
</evidence>
<evidence type="ECO:0000313" key="2">
    <source>
        <dbReference type="EMBL" id="KAK4810081.1"/>
    </source>
</evidence>
<name>A0AAN7NEE4_MYCAM</name>
<organism evidence="2 3">
    <name type="scientific">Mycteria americana</name>
    <name type="common">Wood stork</name>
    <dbReference type="NCBI Taxonomy" id="33587"/>
    <lineage>
        <taxon>Eukaryota</taxon>
        <taxon>Metazoa</taxon>
        <taxon>Chordata</taxon>
        <taxon>Craniata</taxon>
        <taxon>Vertebrata</taxon>
        <taxon>Euteleostomi</taxon>
        <taxon>Archelosauria</taxon>
        <taxon>Archosauria</taxon>
        <taxon>Dinosauria</taxon>
        <taxon>Saurischia</taxon>
        <taxon>Theropoda</taxon>
        <taxon>Coelurosauria</taxon>
        <taxon>Aves</taxon>
        <taxon>Neognathae</taxon>
        <taxon>Neoaves</taxon>
        <taxon>Aequornithes</taxon>
        <taxon>Ciconiiformes</taxon>
        <taxon>Ciconiidae</taxon>
        <taxon>Mycteria</taxon>
    </lineage>
</organism>
<sequence>MGQSLSPAPRWPPTLLGLGTARGRVELVAGHQWCPQGSVLGPVPFNIFINGLDQGIECTPRGFGLCASNPALLAPELDPDAGRRLRRLPAAPGFARGEPGPPHAGGGALPAPRRCFPGESASVSANPSPPGPGPARGSGG</sequence>
<gene>
    <name evidence="2" type="ORF">QYF61_007903</name>
</gene>
<evidence type="ECO:0000313" key="3">
    <source>
        <dbReference type="Proteomes" id="UP001333110"/>
    </source>
</evidence>
<reference evidence="2 3" key="1">
    <citation type="journal article" date="2023" name="J. Hered.">
        <title>Chromosome-level genome of the wood stork (Mycteria americana) provides insight into avian chromosome evolution.</title>
        <authorList>
            <person name="Flamio R. Jr."/>
            <person name="Ramstad K.M."/>
        </authorList>
    </citation>
    <scope>NUCLEOTIDE SEQUENCE [LARGE SCALE GENOMIC DNA]</scope>
    <source>
        <strain evidence="2">JAX WOST 10</strain>
    </source>
</reference>
<feature type="compositionally biased region" description="Low complexity" evidence="1">
    <location>
        <begin position="109"/>
        <end position="126"/>
    </location>
</feature>
<accession>A0AAN7NEE4</accession>
<dbReference type="EMBL" id="JAUNZN010000019">
    <property type="protein sequence ID" value="KAK4810081.1"/>
    <property type="molecule type" value="Genomic_DNA"/>
</dbReference>
<dbReference type="AlphaFoldDB" id="A0AAN7NEE4"/>